<evidence type="ECO:0000256" key="5">
    <source>
        <dbReference type="ARBA" id="ARBA00022801"/>
    </source>
</evidence>
<dbReference type="SUPFAM" id="SSF52540">
    <property type="entry name" value="P-loop containing nucleoside triphosphate hydrolases"/>
    <property type="match status" value="1"/>
</dbReference>
<gene>
    <name evidence="10" type="ORF">GNLVRS02_ARAD1C30602g</name>
</gene>
<evidence type="ECO:0000256" key="4">
    <source>
        <dbReference type="ARBA" id="ARBA00022741"/>
    </source>
</evidence>
<reference evidence="10" key="1">
    <citation type="submission" date="2014-02" db="EMBL/GenBank/DDBJ databases">
        <authorList>
            <person name="Genoscope - CEA"/>
        </authorList>
    </citation>
    <scope>NUCLEOTIDE SEQUENCE</scope>
    <source>
        <strain evidence="10">LS3</strain>
    </source>
</reference>
<evidence type="ECO:0000256" key="6">
    <source>
        <dbReference type="ARBA" id="ARBA00023134"/>
    </source>
</evidence>
<evidence type="ECO:0000256" key="9">
    <source>
        <dbReference type="SAM" id="MobiDB-lite"/>
    </source>
</evidence>
<name>A0A060T8P5_BLAAD</name>
<dbReference type="GO" id="GO:0005737">
    <property type="term" value="C:cytoplasm"/>
    <property type="evidence" value="ECO:0007669"/>
    <property type="project" value="UniProtKB-SubCell"/>
</dbReference>
<protein>
    <recommendedName>
        <fullName evidence="7">GPN-loop GTPase</fullName>
        <ecNumber evidence="7">3.6.5.-</ecNumber>
    </recommendedName>
</protein>
<evidence type="ECO:0000256" key="2">
    <source>
        <dbReference type="ARBA" id="ARBA00022490"/>
    </source>
</evidence>
<dbReference type="InterPro" id="IPR030230">
    <property type="entry name" value="Gpn1/Npa3/XAB1"/>
</dbReference>
<keyword evidence="2 7" id="KW-0963">Cytoplasm</keyword>
<dbReference type="GO" id="GO:0003924">
    <property type="term" value="F:GTPase activity"/>
    <property type="evidence" value="ECO:0007669"/>
    <property type="project" value="InterPro"/>
</dbReference>
<keyword evidence="3" id="KW-0597">Phosphoprotein</keyword>
<dbReference type="EC" id="3.6.5.-" evidence="7"/>
<organism evidence="10">
    <name type="scientific">Blastobotrys adeninivorans</name>
    <name type="common">Yeast</name>
    <name type="synonym">Arxula adeninivorans</name>
    <dbReference type="NCBI Taxonomy" id="409370"/>
    <lineage>
        <taxon>Eukaryota</taxon>
        <taxon>Fungi</taxon>
        <taxon>Dikarya</taxon>
        <taxon>Ascomycota</taxon>
        <taxon>Saccharomycotina</taxon>
        <taxon>Dipodascomycetes</taxon>
        <taxon>Dipodascales</taxon>
        <taxon>Trichomonascaceae</taxon>
        <taxon>Blastobotrys</taxon>
    </lineage>
</organism>
<dbReference type="Pfam" id="PF03029">
    <property type="entry name" value="ATP_bind_1"/>
    <property type="match status" value="1"/>
</dbReference>
<dbReference type="PANTHER" id="PTHR21231">
    <property type="entry name" value="XPA-BINDING PROTEIN 1-RELATED"/>
    <property type="match status" value="1"/>
</dbReference>
<keyword evidence="6 7" id="KW-0342">GTP-binding</keyword>
<evidence type="ECO:0000256" key="8">
    <source>
        <dbReference type="SAM" id="Coils"/>
    </source>
</evidence>
<keyword evidence="8" id="KW-0175">Coiled coil</keyword>
<dbReference type="PhylomeDB" id="A0A060T8P5"/>
<evidence type="ECO:0000256" key="1">
    <source>
        <dbReference type="ARBA" id="ARBA00005290"/>
    </source>
</evidence>
<reference evidence="10" key="2">
    <citation type="submission" date="2014-06" db="EMBL/GenBank/DDBJ databases">
        <title>The complete genome of Blastobotrys (Arxula) adeninivorans LS3 - a yeast of biotechnological interest.</title>
        <authorList>
            <person name="Kunze G."/>
            <person name="Gaillardin C."/>
            <person name="Czernicka M."/>
            <person name="Durrens P."/>
            <person name="Martin T."/>
            <person name="Boer E."/>
            <person name="Gabaldon T."/>
            <person name="Cruz J."/>
            <person name="Talla E."/>
            <person name="Marck C."/>
            <person name="Goffeau A."/>
            <person name="Barbe V."/>
            <person name="Baret P."/>
            <person name="Baronian K."/>
            <person name="Beier S."/>
            <person name="Bleykasten C."/>
            <person name="Bode R."/>
            <person name="Casaregola S."/>
            <person name="Despons L."/>
            <person name="Fairhead C."/>
            <person name="Giersberg M."/>
            <person name="Gierski P."/>
            <person name="Hahnel U."/>
            <person name="Hartmann A."/>
            <person name="Jankowska D."/>
            <person name="Jubin C."/>
            <person name="Jung P."/>
            <person name="Lafontaine I."/>
            <person name="Leh-Louis V."/>
            <person name="Lemaire M."/>
            <person name="Marcet-Houben M."/>
            <person name="Mascher M."/>
            <person name="Morel G."/>
            <person name="Richard G.-F."/>
            <person name="Riechen J."/>
            <person name="Sacerdot C."/>
            <person name="Sarkar A."/>
            <person name="Savel G."/>
            <person name="Schacherer J."/>
            <person name="Sherman D."/>
            <person name="Straub M.-L."/>
            <person name="Stein N."/>
            <person name="Thierry A."/>
            <person name="Trautwein-Schult A."/>
            <person name="Westhof E."/>
            <person name="Worch S."/>
            <person name="Dujon B."/>
            <person name="Souciet J.-L."/>
            <person name="Wincker P."/>
            <person name="Scholz U."/>
            <person name="Neuveglise N."/>
        </authorList>
    </citation>
    <scope>NUCLEOTIDE SEQUENCE</scope>
    <source>
        <strain evidence="10">LS3</strain>
    </source>
</reference>
<evidence type="ECO:0000256" key="3">
    <source>
        <dbReference type="ARBA" id="ARBA00022553"/>
    </source>
</evidence>
<sequence>MPVNVICIGMAGSGKTTFVQRLNSHLHSVKKPPYVMNLDPAVKSVPFGTNIDIRDAINYKKVMSEYNLGPNGAIMTSLNLFATKIDQVLGLVEKRKDQVEHVVVDTPGQIEVFIWSASGAIITDALASAFPTVIAYIVDTPRSSSPATFMSNMLYACSILYKTKLPMIVVFNKTDVKDAEFAKEWMQDFELFQQVLRESEDDENGEGSGYMGSLINSLSLMLEEFYRHLDVVGVSAYTGDGFDDFLEAVDNKVEEYNRDYKAERERIIKAREEEAAKKKTQDLAKLMKDIGIKDDKGKAKETGQQPGDTVSDVESEDEDEEASGIVDTDALDEFEVTREHNFPDRRGEINDDTEKSIQDRYQQALKESRQEEQLEKFLQQVRRS</sequence>
<evidence type="ECO:0000256" key="7">
    <source>
        <dbReference type="RuleBase" id="RU365059"/>
    </source>
</evidence>
<keyword evidence="5 7" id="KW-0378">Hydrolase</keyword>
<feature type="coiled-coil region" evidence="8">
    <location>
        <begin position="246"/>
        <end position="289"/>
    </location>
</feature>
<feature type="compositionally biased region" description="Acidic residues" evidence="9">
    <location>
        <begin position="311"/>
        <end position="322"/>
    </location>
</feature>
<keyword evidence="4 7" id="KW-0547">Nucleotide-binding</keyword>
<comment type="similarity">
    <text evidence="1 7">Belongs to the GPN-loop GTPase family.</text>
</comment>
<dbReference type="GO" id="GO:0005634">
    <property type="term" value="C:nucleus"/>
    <property type="evidence" value="ECO:0007669"/>
    <property type="project" value="UniProtKB-SubCell"/>
</dbReference>
<feature type="compositionally biased region" description="Basic and acidic residues" evidence="9">
    <location>
        <begin position="335"/>
        <end position="355"/>
    </location>
</feature>
<comment type="subunit">
    <text evidence="7">Binds to RNA polymerase II.</text>
</comment>
<comment type="subcellular location">
    <subcellularLocation>
        <location evidence="7">Cytoplasm</location>
    </subcellularLocation>
    <subcellularLocation>
        <location evidence="7">Nucleus</location>
    </subcellularLocation>
</comment>
<dbReference type="InterPro" id="IPR027417">
    <property type="entry name" value="P-loop_NTPase"/>
</dbReference>
<dbReference type="CDD" id="cd17870">
    <property type="entry name" value="GPN1"/>
    <property type="match status" value="1"/>
</dbReference>
<dbReference type="Gene3D" id="3.40.50.300">
    <property type="entry name" value="P-loop containing nucleotide triphosphate hydrolases"/>
    <property type="match status" value="1"/>
</dbReference>
<accession>A0A060T8P5</accession>
<dbReference type="FunFam" id="3.40.50.300:FF:000579">
    <property type="entry name" value="GPN-loop GTPase"/>
    <property type="match status" value="1"/>
</dbReference>
<dbReference type="InterPro" id="IPR004130">
    <property type="entry name" value="Gpn"/>
</dbReference>
<comment type="function">
    <text evidence="7">Small GTPase required for proper nuclear import of RNA polymerase II (RNAPII). May act at an RNAP assembly step prior to nuclear import.</text>
</comment>
<dbReference type="PANTHER" id="PTHR21231:SF8">
    <property type="entry name" value="GPN-LOOP GTPASE 1"/>
    <property type="match status" value="1"/>
</dbReference>
<feature type="region of interest" description="Disordered" evidence="9">
    <location>
        <begin position="295"/>
        <end position="355"/>
    </location>
</feature>
<dbReference type="AlphaFoldDB" id="A0A060T8P5"/>
<dbReference type="GO" id="GO:0005525">
    <property type="term" value="F:GTP binding"/>
    <property type="evidence" value="ECO:0007669"/>
    <property type="project" value="UniProtKB-KW"/>
</dbReference>
<evidence type="ECO:0000313" key="10">
    <source>
        <dbReference type="EMBL" id="CDP35232.1"/>
    </source>
</evidence>
<proteinExistence type="inferred from homology"/>
<dbReference type="EMBL" id="HG937693">
    <property type="protein sequence ID" value="CDP35232.1"/>
    <property type="molecule type" value="Genomic_DNA"/>
</dbReference>